<dbReference type="AlphaFoldDB" id="A0A815PQC8"/>
<evidence type="ECO:0000259" key="2">
    <source>
        <dbReference type="PROSITE" id="PS50225"/>
    </source>
</evidence>
<dbReference type="Proteomes" id="UP000663828">
    <property type="component" value="Unassembled WGS sequence"/>
</dbReference>
<keyword evidence="4" id="KW-1185">Reference proteome</keyword>
<feature type="domain" description="SOCS box" evidence="2">
    <location>
        <begin position="455"/>
        <end position="511"/>
    </location>
</feature>
<sequence length="599" mass="70749">MDSKNEEISSIFERFRQYLTKNETKLLINEFNNYRTTWSPNKFRMFLTNVLVVMRTWADSQQYTTKINQTEDWDAEEVSTTTTTTTTHAPIIDKMKQSGHYLFLAIVDYLQCAVTMPEQIDRMSSEVEFDMWKRIVTNKWTMNEKFYIHLYNEHVRLPTRLTRSLHNDMYNFYVTTEKWTSATKLLLIELGFVYLLIHDNFFLGCNHILTANTIFTLQDYLELTKHSPKDSASYQRKLITSMNTPEKMKTFLDYYPDVDLSNLISGHPDLNQQRTPLTILDRLLRMDPFYYETIDHVPLINQPDFTSTHPSNRAANMLHLFQNLISRDAKFSIHLDSAHYQNLRIPFYVTTLGFYLLSVLCFRTSFVIASPDAPDDSDTDDIQNSFIITNIRSQQNISPIYLDSVNKNYIYYLVKRASTFSPSFRSFFFRHLNVCCPLLHKPEFVNHVKSIANVRLRSLYDEILDKRSLLTLKDRCRLLIKESVRNYPFDIQSLSQLPSTLQYYLSFDIFNPNFVQLTLEKLNAANGRIKPTFFDELQFHEHGLDHINGHNEWEDQVPDDMDYENEDDHDDRDYDDADADLFDEEGLYSDNDDDDDDEW</sequence>
<comment type="caution">
    <text evidence="3">The sequence shown here is derived from an EMBL/GenBank/DDBJ whole genome shotgun (WGS) entry which is preliminary data.</text>
</comment>
<evidence type="ECO:0000256" key="1">
    <source>
        <dbReference type="SAM" id="MobiDB-lite"/>
    </source>
</evidence>
<feature type="region of interest" description="Disordered" evidence="1">
    <location>
        <begin position="548"/>
        <end position="599"/>
    </location>
</feature>
<gene>
    <name evidence="3" type="ORF">XAT740_LOCUS36997</name>
</gene>
<organism evidence="3 4">
    <name type="scientific">Adineta ricciae</name>
    <name type="common">Rotifer</name>
    <dbReference type="NCBI Taxonomy" id="249248"/>
    <lineage>
        <taxon>Eukaryota</taxon>
        <taxon>Metazoa</taxon>
        <taxon>Spiralia</taxon>
        <taxon>Gnathifera</taxon>
        <taxon>Rotifera</taxon>
        <taxon>Eurotatoria</taxon>
        <taxon>Bdelloidea</taxon>
        <taxon>Adinetida</taxon>
        <taxon>Adinetidae</taxon>
        <taxon>Adineta</taxon>
    </lineage>
</organism>
<feature type="compositionally biased region" description="Acidic residues" evidence="1">
    <location>
        <begin position="554"/>
        <end position="599"/>
    </location>
</feature>
<protein>
    <recommendedName>
        <fullName evidence="2">SOCS box domain-containing protein</fullName>
    </recommendedName>
</protein>
<evidence type="ECO:0000313" key="3">
    <source>
        <dbReference type="EMBL" id="CAF1453102.1"/>
    </source>
</evidence>
<proteinExistence type="predicted"/>
<dbReference type="PROSITE" id="PS50225">
    <property type="entry name" value="SOCS"/>
    <property type="match status" value="1"/>
</dbReference>
<name>A0A815PQC8_ADIRI</name>
<evidence type="ECO:0000313" key="4">
    <source>
        <dbReference type="Proteomes" id="UP000663828"/>
    </source>
</evidence>
<reference evidence="3" key="1">
    <citation type="submission" date="2021-02" db="EMBL/GenBank/DDBJ databases">
        <authorList>
            <person name="Nowell W R."/>
        </authorList>
    </citation>
    <scope>NUCLEOTIDE SEQUENCE</scope>
</reference>
<accession>A0A815PQC8</accession>
<dbReference type="InterPro" id="IPR001496">
    <property type="entry name" value="SOCS_box"/>
</dbReference>
<dbReference type="EMBL" id="CAJNOR010003845">
    <property type="protein sequence ID" value="CAF1453102.1"/>
    <property type="molecule type" value="Genomic_DNA"/>
</dbReference>